<dbReference type="GO" id="GO:0005886">
    <property type="term" value="C:plasma membrane"/>
    <property type="evidence" value="ECO:0007669"/>
    <property type="project" value="UniProtKB-SubCell"/>
</dbReference>
<feature type="transmembrane region" description="Helical" evidence="7">
    <location>
        <begin position="6"/>
        <end position="21"/>
    </location>
</feature>
<dbReference type="InterPro" id="IPR039428">
    <property type="entry name" value="NUOK/Mnh_C1-like"/>
</dbReference>
<protein>
    <submittedName>
        <fullName evidence="8">Na(+)/H(+) antiporter subunit C</fullName>
    </submittedName>
</protein>
<evidence type="ECO:0000256" key="5">
    <source>
        <dbReference type="ARBA" id="ARBA00022989"/>
    </source>
</evidence>
<evidence type="ECO:0000256" key="1">
    <source>
        <dbReference type="ARBA" id="ARBA00004651"/>
    </source>
</evidence>
<dbReference type="NCBIfam" id="NF009302">
    <property type="entry name" value="PRK12659.1"/>
    <property type="match status" value="1"/>
</dbReference>
<evidence type="ECO:0000313" key="8">
    <source>
        <dbReference type="EMBL" id="VGO17331.1"/>
    </source>
</evidence>
<dbReference type="InterPro" id="IPR050601">
    <property type="entry name" value="CPA3_antiporter_subunitC"/>
</dbReference>
<name>A0A6C2UD32_PONDE</name>
<keyword evidence="3" id="KW-1003">Cell membrane</keyword>
<sequence>MEVVLALVIGVLYGAGLYLMMRRNLVQLIIGLGLLSHGANLLIFTAGGLRETGAPILAEGEKHFAAMPADPLPQALILTAIVISFAVTAFALVLFLRTYQTVGTDDVDRMKETDT</sequence>
<dbReference type="Gene3D" id="1.10.287.3510">
    <property type="match status" value="1"/>
</dbReference>
<dbReference type="NCBIfam" id="NF006573">
    <property type="entry name" value="PRK09094.1"/>
    <property type="match status" value="1"/>
</dbReference>
<dbReference type="Proteomes" id="UP000366872">
    <property type="component" value="Unassembled WGS sequence"/>
</dbReference>
<feature type="transmembrane region" description="Helical" evidence="7">
    <location>
        <begin position="75"/>
        <end position="96"/>
    </location>
</feature>
<dbReference type="RefSeq" id="WP_136082814.1">
    <property type="nucleotide sequence ID" value="NZ_CAAHFG010000004.1"/>
</dbReference>
<dbReference type="AlphaFoldDB" id="A0A6C2UD32"/>
<evidence type="ECO:0000256" key="2">
    <source>
        <dbReference type="ARBA" id="ARBA00010388"/>
    </source>
</evidence>
<evidence type="ECO:0000256" key="6">
    <source>
        <dbReference type="ARBA" id="ARBA00023136"/>
    </source>
</evidence>
<dbReference type="PANTHER" id="PTHR34583:SF2">
    <property type="entry name" value="ANTIPORTER SUBUNIT MNHC2-RELATED"/>
    <property type="match status" value="1"/>
</dbReference>
<keyword evidence="5 7" id="KW-1133">Transmembrane helix</keyword>
<reference evidence="8 9" key="1">
    <citation type="submission" date="2019-04" db="EMBL/GenBank/DDBJ databases">
        <authorList>
            <person name="Van Vliet M D."/>
        </authorList>
    </citation>
    <scope>NUCLEOTIDE SEQUENCE [LARGE SCALE GENOMIC DNA]</scope>
    <source>
        <strain evidence="8 9">F1</strain>
    </source>
</reference>
<keyword evidence="6 7" id="KW-0472">Membrane</keyword>
<evidence type="ECO:0000313" key="9">
    <source>
        <dbReference type="Proteomes" id="UP000366872"/>
    </source>
</evidence>
<keyword evidence="4 7" id="KW-0812">Transmembrane</keyword>
<evidence type="ECO:0000256" key="7">
    <source>
        <dbReference type="SAM" id="Phobius"/>
    </source>
</evidence>
<keyword evidence="9" id="KW-1185">Reference proteome</keyword>
<proteinExistence type="inferred from homology"/>
<dbReference type="PANTHER" id="PTHR34583">
    <property type="entry name" value="ANTIPORTER SUBUNIT MNHC2-RELATED"/>
    <property type="match status" value="1"/>
</dbReference>
<dbReference type="EMBL" id="CAAHFG010000004">
    <property type="protein sequence ID" value="VGO17331.1"/>
    <property type="molecule type" value="Genomic_DNA"/>
</dbReference>
<comment type="similarity">
    <text evidence="2">Belongs to the CPA3 antiporters (TC 2.A.63) subunit C family.</text>
</comment>
<comment type="subcellular location">
    <subcellularLocation>
        <location evidence="1">Cell membrane</location>
        <topology evidence="1">Multi-pass membrane protein</topology>
    </subcellularLocation>
</comment>
<evidence type="ECO:0000256" key="3">
    <source>
        <dbReference type="ARBA" id="ARBA00022475"/>
    </source>
</evidence>
<evidence type="ECO:0000256" key="4">
    <source>
        <dbReference type="ARBA" id="ARBA00022692"/>
    </source>
</evidence>
<feature type="transmembrane region" description="Helical" evidence="7">
    <location>
        <begin position="28"/>
        <end position="49"/>
    </location>
</feature>
<accession>A0A6C2UD32</accession>
<dbReference type="NCBIfam" id="NF006372">
    <property type="entry name" value="PRK08600.1"/>
    <property type="match status" value="1"/>
</dbReference>
<dbReference type="Pfam" id="PF00420">
    <property type="entry name" value="Oxidored_q2"/>
    <property type="match status" value="1"/>
</dbReference>
<gene>
    <name evidence="8" type="primary">mrpC</name>
    <name evidence="8" type="ORF">PDESU_05927</name>
</gene>
<organism evidence="8 9">
    <name type="scientific">Pontiella desulfatans</name>
    <dbReference type="NCBI Taxonomy" id="2750659"/>
    <lineage>
        <taxon>Bacteria</taxon>
        <taxon>Pseudomonadati</taxon>
        <taxon>Kiritimatiellota</taxon>
        <taxon>Kiritimatiellia</taxon>
        <taxon>Kiritimatiellales</taxon>
        <taxon>Pontiellaceae</taxon>
        <taxon>Pontiella</taxon>
    </lineage>
</organism>